<accession>A0A8H7D308</accession>
<dbReference type="AlphaFoldDB" id="A0A8H7D308"/>
<dbReference type="Proteomes" id="UP000620124">
    <property type="component" value="Unassembled WGS sequence"/>
</dbReference>
<name>A0A8H7D308_9AGAR</name>
<keyword evidence="2" id="KW-1185">Reference proteome</keyword>
<dbReference type="EMBL" id="JACAZI010000005">
    <property type="protein sequence ID" value="KAF7359650.1"/>
    <property type="molecule type" value="Genomic_DNA"/>
</dbReference>
<dbReference type="OrthoDB" id="1859733at2759"/>
<protein>
    <submittedName>
        <fullName evidence="1">Uncharacterized protein</fullName>
    </submittedName>
</protein>
<gene>
    <name evidence="1" type="ORF">MVEN_00689100</name>
</gene>
<sequence length="309" mass="33421">MDYVSALRAISEATAATPSPIPVPIPVPVATQPPAAIQFPQRSFLPPALPPPAPAVAPALVAAPLLPVALVAPSVSSVKGQMERLEALFREAINANYRTCPAPLLPLCPVRRGYPKLYLLRHDLCFYRCCRLAVRYFLPGPHIAICDNSEYCVRDLSSCSLQCSIIHRYRAPVGAPHLDDFHYFVISSSGMGISPKWDFTSTGKFAGNATPFVIGAKVGDILAPSKLQVVTDRALRFLPFLTGGNASLSYRPDQVQSAVHCPYPIGARMLPSCEDNSCDHEISKDAPVVLPNPNMSGVFHAIAPFCHWP</sequence>
<evidence type="ECO:0000313" key="2">
    <source>
        <dbReference type="Proteomes" id="UP000620124"/>
    </source>
</evidence>
<evidence type="ECO:0000313" key="1">
    <source>
        <dbReference type="EMBL" id="KAF7359650.1"/>
    </source>
</evidence>
<comment type="caution">
    <text evidence="1">The sequence shown here is derived from an EMBL/GenBank/DDBJ whole genome shotgun (WGS) entry which is preliminary data.</text>
</comment>
<organism evidence="1 2">
    <name type="scientific">Mycena venus</name>
    <dbReference type="NCBI Taxonomy" id="2733690"/>
    <lineage>
        <taxon>Eukaryota</taxon>
        <taxon>Fungi</taxon>
        <taxon>Dikarya</taxon>
        <taxon>Basidiomycota</taxon>
        <taxon>Agaricomycotina</taxon>
        <taxon>Agaricomycetes</taxon>
        <taxon>Agaricomycetidae</taxon>
        <taxon>Agaricales</taxon>
        <taxon>Marasmiineae</taxon>
        <taxon>Mycenaceae</taxon>
        <taxon>Mycena</taxon>
    </lineage>
</organism>
<reference evidence="1" key="1">
    <citation type="submission" date="2020-05" db="EMBL/GenBank/DDBJ databases">
        <title>Mycena genomes resolve the evolution of fungal bioluminescence.</title>
        <authorList>
            <person name="Tsai I.J."/>
        </authorList>
    </citation>
    <scope>NUCLEOTIDE SEQUENCE</scope>
    <source>
        <strain evidence="1">CCC161011</strain>
    </source>
</reference>
<proteinExistence type="predicted"/>